<dbReference type="Proteomes" id="UP000621492">
    <property type="component" value="Unassembled WGS sequence"/>
</dbReference>
<comment type="caution">
    <text evidence="1">The sequence shown here is derived from an EMBL/GenBank/DDBJ whole genome shotgun (WGS) entry which is preliminary data.</text>
</comment>
<dbReference type="AlphaFoldDB" id="A0A9W5X6P4"/>
<organism evidence="1 2">
    <name type="scientific">Lentibacillus populi</name>
    <dbReference type="NCBI Taxonomy" id="1827502"/>
    <lineage>
        <taxon>Bacteria</taxon>
        <taxon>Bacillati</taxon>
        <taxon>Bacillota</taxon>
        <taxon>Bacilli</taxon>
        <taxon>Bacillales</taxon>
        <taxon>Bacillaceae</taxon>
        <taxon>Lentibacillus</taxon>
    </lineage>
</organism>
<gene>
    <name evidence="1" type="ORF">GCM10011409_28460</name>
</gene>
<name>A0A9W5X6P4_9BACI</name>
<reference evidence="1" key="1">
    <citation type="journal article" date="2014" name="Int. J. Syst. Evol. Microbiol.">
        <title>Complete genome sequence of Corynebacterium casei LMG S-19264T (=DSM 44701T), isolated from a smear-ripened cheese.</title>
        <authorList>
            <consortium name="US DOE Joint Genome Institute (JGI-PGF)"/>
            <person name="Walter F."/>
            <person name="Albersmeier A."/>
            <person name="Kalinowski J."/>
            <person name="Ruckert C."/>
        </authorList>
    </citation>
    <scope>NUCLEOTIDE SEQUENCE</scope>
    <source>
        <strain evidence="1">CGMCC 1.15454</strain>
    </source>
</reference>
<protein>
    <submittedName>
        <fullName evidence="1">Uncharacterized protein</fullName>
    </submittedName>
</protein>
<proteinExistence type="predicted"/>
<sequence>MAYPVIKLSTAAKFYNFLDDKTGNSDYNEGYISFPILIFVNITGNSAAYSELYK</sequence>
<evidence type="ECO:0000313" key="2">
    <source>
        <dbReference type="Proteomes" id="UP000621492"/>
    </source>
</evidence>
<accession>A0A9W5X6P4</accession>
<reference evidence="1" key="2">
    <citation type="submission" date="2020-09" db="EMBL/GenBank/DDBJ databases">
        <authorList>
            <person name="Sun Q."/>
            <person name="Zhou Y."/>
        </authorList>
    </citation>
    <scope>NUCLEOTIDE SEQUENCE</scope>
    <source>
        <strain evidence="1">CGMCC 1.15454</strain>
    </source>
</reference>
<keyword evidence="2" id="KW-1185">Reference proteome</keyword>
<dbReference type="EMBL" id="BMJD01000024">
    <property type="protein sequence ID" value="GGB49161.1"/>
    <property type="molecule type" value="Genomic_DNA"/>
</dbReference>
<evidence type="ECO:0000313" key="1">
    <source>
        <dbReference type="EMBL" id="GGB49161.1"/>
    </source>
</evidence>